<sequence>MKLYRIGELARLSEISPRTIDYYTKMGLVEPEARSDTNYRLYSDETLKRLKRINMMKKDKYTLEEIKASLLLWTKVSHDEIVTDKLSSIQLHLQQLQKEVQEISPIIDRMKPSQMKKLNKVLTPHTVACLEALLLLLGKSPLS</sequence>
<comment type="caution">
    <text evidence="3">The sequence shown here is derived from an EMBL/GenBank/DDBJ whole genome shotgun (WGS) entry which is preliminary data.</text>
</comment>
<dbReference type="PROSITE" id="PS50937">
    <property type="entry name" value="HTH_MERR_2"/>
    <property type="match status" value="1"/>
</dbReference>
<evidence type="ECO:0000259" key="2">
    <source>
        <dbReference type="PROSITE" id="PS50937"/>
    </source>
</evidence>
<evidence type="ECO:0000313" key="3">
    <source>
        <dbReference type="EMBL" id="NHN31247.1"/>
    </source>
</evidence>
<name>A0ABX0J542_9BACL</name>
<dbReference type="Pfam" id="PF13411">
    <property type="entry name" value="MerR_1"/>
    <property type="match status" value="1"/>
</dbReference>
<protein>
    <submittedName>
        <fullName evidence="3">MerR family transcriptional regulator</fullName>
    </submittedName>
</protein>
<dbReference type="EMBL" id="JAAOIW010000005">
    <property type="protein sequence ID" value="NHN31247.1"/>
    <property type="molecule type" value="Genomic_DNA"/>
</dbReference>
<dbReference type="SUPFAM" id="SSF46955">
    <property type="entry name" value="Putative DNA-binding domain"/>
    <property type="match status" value="1"/>
</dbReference>
<dbReference type="SMART" id="SM00422">
    <property type="entry name" value="HTH_MERR"/>
    <property type="match status" value="1"/>
</dbReference>
<dbReference type="InterPro" id="IPR047057">
    <property type="entry name" value="MerR_fam"/>
</dbReference>
<feature type="domain" description="HTH merR-type" evidence="2">
    <location>
        <begin position="3"/>
        <end position="72"/>
    </location>
</feature>
<dbReference type="InterPro" id="IPR000551">
    <property type="entry name" value="MerR-type_HTH_dom"/>
</dbReference>
<organism evidence="3 4">
    <name type="scientific">Paenibacillus agricola</name>
    <dbReference type="NCBI Taxonomy" id="2716264"/>
    <lineage>
        <taxon>Bacteria</taxon>
        <taxon>Bacillati</taxon>
        <taxon>Bacillota</taxon>
        <taxon>Bacilli</taxon>
        <taxon>Bacillales</taxon>
        <taxon>Paenibacillaceae</taxon>
        <taxon>Paenibacillus</taxon>
    </lineage>
</organism>
<evidence type="ECO:0000256" key="1">
    <source>
        <dbReference type="ARBA" id="ARBA00023125"/>
    </source>
</evidence>
<dbReference type="RefSeq" id="WP_166151816.1">
    <property type="nucleotide sequence ID" value="NZ_JAAOIW010000005.1"/>
</dbReference>
<reference evidence="3" key="1">
    <citation type="submission" date="2020-03" db="EMBL/GenBank/DDBJ databases">
        <title>Draft sequencing of Paenibacilllus sp. S3N08.</title>
        <authorList>
            <person name="Kim D.-U."/>
        </authorList>
    </citation>
    <scope>NUCLEOTIDE SEQUENCE</scope>
    <source>
        <strain evidence="3">S3N08</strain>
    </source>
</reference>
<proteinExistence type="predicted"/>
<dbReference type="InterPro" id="IPR009061">
    <property type="entry name" value="DNA-bd_dom_put_sf"/>
</dbReference>
<evidence type="ECO:0000313" key="4">
    <source>
        <dbReference type="Proteomes" id="UP001165962"/>
    </source>
</evidence>
<accession>A0ABX0J542</accession>
<keyword evidence="4" id="KW-1185">Reference proteome</keyword>
<dbReference type="Gene3D" id="1.10.1660.10">
    <property type="match status" value="1"/>
</dbReference>
<dbReference type="PANTHER" id="PTHR30204">
    <property type="entry name" value="REDOX-CYCLING DRUG-SENSING TRANSCRIPTIONAL ACTIVATOR SOXR"/>
    <property type="match status" value="1"/>
</dbReference>
<dbReference type="PANTHER" id="PTHR30204:SF95">
    <property type="entry name" value="HTH-TYPE TRANSCRIPTIONAL REGULATOR CUER"/>
    <property type="match status" value="1"/>
</dbReference>
<gene>
    <name evidence="3" type="ORF">G9U52_15515</name>
</gene>
<dbReference type="Proteomes" id="UP001165962">
    <property type="component" value="Unassembled WGS sequence"/>
</dbReference>
<keyword evidence="1" id="KW-0238">DNA-binding</keyword>